<accession>J9GI63</accession>
<sequence>MNSSGSSCRLYFPLQRYCGEGTPSTAMQVCSLMAWWT</sequence>
<organism evidence="1">
    <name type="scientific">gut metagenome</name>
    <dbReference type="NCBI Taxonomy" id="749906"/>
    <lineage>
        <taxon>unclassified sequences</taxon>
        <taxon>metagenomes</taxon>
        <taxon>organismal metagenomes</taxon>
    </lineage>
</organism>
<reference evidence="1" key="1">
    <citation type="journal article" date="2012" name="PLoS ONE">
        <title>Gene sets for utilization of primary and secondary nutrition supplies in the distal gut of endangered iberian lynx.</title>
        <authorList>
            <person name="Alcaide M."/>
            <person name="Messina E."/>
            <person name="Richter M."/>
            <person name="Bargiela R."/>
            <person name="Peplies J."/>
            <person name="Huws S.A."/>
            <person name="Newbold C.J."/>
            <person name="Golyshin P.N."/>
            <person name="Simon M.A."/>
            <person name="Lopez G."/>
            <person name="Yakimov M.M."/>
            <person name="Ferrer M."/>
        </authorList>
    </citation>
    <scope>NUCLEOTIDE SEQUENCE</scope>
</reference>
<dbReference type="EMBL" id="AMCI01003932">
    <property type="protein sequence ID" value="EJW99179.1"/>
    <property type="molecule type" value="Genomic_DNA"/>
</dbReference>
<comment type="caution">
    <text evidence="1">The sequence shown here is derived from an EMBL/GenBank/DDBJ whole genome shotgun (WGS) entry which is preliminary data.</text>
</comment>
<dbReference type="AlphaFoldDB" id="J9GI63"/>
<name>J9GI63_9ZZZZ</name>
<gene>
    <name evidence="1" type="ORF">EVA_12713</name>
</gene>
<evidence type="ECO:0000313" key="1">
    <source>
        <dbReference type="EMBL" id="EJW99179.1"/>
    </source>
</evidence>
<protein>
    <submittedName>
        <fullName evidence="1">Uncharacterized protein</fullName>
    </submittedName>
</protein>
<proteinExistence type="predicted"/>